<comment type="caution">
    <text evidence="2">The sequence shown here is derived from an EMBL/GenBank/DDBJ whole genome shotgun (WGS) entry which is preliminary data.</text>
</comment>
<reference evidence="2 3" key="2">
    <citation type="journal article" date="2017" name="Sci. Rep.">
        <title>Ant-infecting Ophiocordyceps genomes reveal a high diversity of potential behavioral manipulation genes and a possible major role for enterotoxins.</title>
        <authorList>
            <person name="de Bekker C."/>
            <person name="Ohm R.A."/>
            <person name="Evans H.C."/>
            <person name="Brachmann A."/>
            <person name="Hughes D.P."/>
        </authorList>
    </citation>
    <scope>NUCLEOTIDE SEQUENCE [LARGE SCALE GENOMIC DNA]</scope>
    <source>
        <strain evidence="2 3">SC16a</strain>
    </source>
</reference>
<evidence type="ECO:0000256" key="1">
    <source>
        <dbReference type="SAM" id="MobiDB-lite"/>
    </source>
</evidence>
<feature type="compositionally biased region" description="Acidic residues" evidence="1">
    <location>
        <begin position="42"/>
        <end position="61"/>
    </location>
</feature>
<dbReference type="Proteomes" id="UP000037136">
    <property type="component" value="Unassembled WGS sequence"/>
</dbReference>
<name>A0A2A9P8W0_OPHUN</name>
<reference evidence="2 3" key="1">
    <citation type="journal article" date="2015" name="BMC Genomics">
        <title>Gene expression during zombie ant biting behavior reflects the complexity underlying fungal parasitic behavioral manipulation.</title>
        <authorList>
            <person name="de Bekker C."/>
            <person name="Ohm R.A."/>
            <person name="Loreto R.G."/>
            <person name="Sebastian A."/>
            <person name="Albert I."/>
            <person name="Merrow M."/>
            <person name="Brachmann A."/>
            <person name="Hughes D.P."/>
        </authorList>
    </citation>
    <scope>NUCLEOTIDE SEQUENCE [LARGE SCALE GENOMIC DNA]</scope>
    <source>
        <strain evidence="2 3">SC16a</strain>
    </source>
</reference>
<organism evidence="2 3">
    <name type="scientific">Ophiocordyceps unilateralis</name>
    <name type="common">Zombie-ant fungus</name>
    <name type="synonym">Torrubia unilateralis</name>
    <dbReference type="NCBI Taxonomy" id="268505"/>
    <lineage>
        <taxon>Eukaryota</taxon>
        <taxon>Fungi</taxon>
        <taxon>Dikarya</taxon>
        <taxon>Ascomycota</taxon>
        <taxon>Pezizomycotina</taxon>
        <taxon>Sordariomycetes</taxon>
        <taxon>Hypocreomycetidae</taxon>
        <taxon>Hypocreales</taxon>
        <taxon>Ophiocordycipitaceae</taxon>
        <taxon>Ophiocordyceps</taxon>
    </lineage>
</organism>
<dbReference type="AlphaFoldDB" id="A0A2A9P8W0"/>
<keyword evidence="3" id="KW-1185">Reference proteome</keyword>
<evidence type="ECO:0000313" key="3">
    <source>
        <dbReference type="Proteomes" id="UP000037136"/>
    </source>
</evidence>
<feature type="compositionally biased region" description="Polar residues" evidence="1">
    <location>
        <begin position="1"/>
        <end position="15"/>
    </location>
</feature>
<dbReference type="EMBL" id="LAZP02000422">
    <property type="protein sequence ID" value="PFH57332.1"/>
    <property type="molecule type" value="Genomic_DNA"/>
</dbReference>
<feature type="compositionally biased region" description="Basic and acidic residues" evidence="1">
    <location>
        <begin position="62"/>
        <end position="72"/>
    </location>
</feature>
<feature type="region of interest" description="Disordered" evidence="1">
    <location>
        <begin position="1"/>
        <end position="83"/>
    </location>
</feature>
<sequence length="83" mass="8851">MKRSTQTGLCTNGSTADAGDNKAARQSRNISLEIIEAHGQDEENEASDGGGDDDDDDDDDTDKTWEAKEDRPSPIAIGIAVSR</sequence>
<accession>A0A2A9P8W0</accession>
<proteinExistence type="predicted"/>
<evidence type="ECO:0000313" key="2">
    <source>
        <dbReference type="EMBL" id="PFH57332.1"/>
    </source>
</evidence>
<protein>
    <submittedName>
        <fullName evidence="2">Uncharacterized protein</fullName>
    </submittedName>
</protein>
<gene>
    <name evidence="2" type="ORF">XA68_15204</name>
</gene>